<proteinExistence type="predicted"/>
<dbReference type="Proteomes" id="UP000008207">
    <property type="component" value="Chromosome"/>
</dbReference>
<name>B8IIT3_METNO</name>
<accession>B8IIT3</accession>
<protein>
    <submittedName>
        <fullName evidence="1">Uncharacterized protein</fullName>
    </submittedName>
</protein>
<dbReference type="RefSeq" id="WP_015933291.1">
    <property type="nucleotide sequence ID" value="NC_011894.1"/>
</dbReference>
<evidence type="ECO:0000313" key="2">
    <source>
        <dbReference type="Proteomes" id="UP000008207"/>
    </source>
</evidence>
<dbReference type="OrthoDB" id="8005144at2"/>
<reference evidence="1 2" key="1">
    <citation type="submission" date="2009-01" db="EMBL/GenBank/DDBJ databases">
        <title>Complete sequence of chromosome of Methylobacterium nodulans ORS 2060.</title>
        <authorList>
            <consortium name="US DOE Joint Genome Institute"/>
            <person name="Lucas S."/>
            <person name="Copeland A."/>
            <person name="Lapidus A."/>
            <person name="Glavina del Rio T."/>
            <person name="Dalin E."/>
            <person name="Tice H."/>
            <person name="Bruce D."/>
            <person name="Goodwin L."/>
            <person name="Pitluck S."/>
            <person name="Sims D."/>
            <person name="Brettin T."/>
            <person name="Detter J.C."/>
            <person name="Han C."/>
            <person name="Larimer F."/>
            <person name="Land M."/>
            <person name="Hauser L."/>
            <person name="Kyrpides N."/>
            <person name="Ivanova N."/>
            <person name="Marx C.J."/>
            <person name="Richardson P."/>
        </authorList>
    </citation>
    <scope>NUCLEOTIDE SEQUENCE [LARGE SCALE GENOMIC DNA]</scope>
    <source>
        <strain evidence="2">LMG 21967 / CNCM I-2342 / ORS 2060</strain>
    </source>
</reference>
<gene>
    <name evidence="1" type="ordered locus">Mnod_6986</name>
</gene>
<sequence>MSFRSLPVFQAGIVGIFTRGTDAVRLTGAIGAVPEARPAAEALGDHFDPERRALALRILEALPVRQRERILAAYDRGAA</sequence>
<dbReference type="AlphaFoldDB" id="B8IIT3"/>
<evidence type="ECO:0000313" key="1">
    <source>
        <dbReference type="EMBL" id="ACL61728.1"/>
    </source>
</evidence>
<dbReference type="HOGENOM" id="CLU_2554378_0_0_5"/>
<keyword evidence="2" id="KW-1185">Reference proteome</keyword>
<organism evidence="1 2">
    <name type="scientific">Methylobacterium nodulans (strain LMG 21967 / CNCM I-2342 / ORS 2060)</name>
    <dbReference type="NCBI Taxonomy" id="460265"/>
    <lineage>
        <taxon>Bacteria</taxon>
        <taxon>Pseudomonadati</taxon>
        <taxon>Pseudomonadota</taxon>
        <taxon>Alphaproteobacteria</taxon>
        <taxon>Hyphomicrobiales</taxon>
        <taxon>Methylobacteriaceae</taxon>
        <taxon>Methylobacterium</taxon>
    </lineage>
</organism>
<dbReference type="STRING" id="460265.Mnod_6986"/>
<dbReference type="eggNOG" id="ENOG5032QKI">
    <property type="taxonomic scope" value="Bacteria"/>
</dbReference>
<dbReference type="KEGG" id="mno:Mnod_6986"/>
<dbReference type="EMBL" id="CP001349">
    <property type="protein sequence ID" value="ACL61728.1"/>
    <property type="molecule type" value="Genomic_DNA"/>
</dbReference>